<dbReference type="GO" id="GO:0003677">
    <property type="term" value="F:DNA binding"/>
    <property type="evidence" value="ECO:0007669"/>
    <property type="project" value="UniProtKB-KW"/>
</dbReference>
<dbReference type="InterPro" id="IPR050707">
    <property type="entry name" value="HTH_MetabolicPath_Reg"/>
</dbReference>
<dbReference type="PANTHER" id="PTHR30136">
    <property type="entry name" value="HELIX-TURN-HELIX TRANSCRIPTIONAL REGULATOR, ICLR FAMILY"/>
    <property type="match status" value="1"/>
</dbReference>
<dbReference type="GO" id="GO:0003700">
    <property type="term" value="F:DNA-binding transcription factor activity"/>
    <property type="evidence" value="ECO:0007669"/>
    <property type="project" value="TreeGrafter"/>
</dbReference>
<dbReference type="Gene3D" id="3.30.450.40">
    <property type="match status" value="1"/>
</dbReference>
<comment type="caution">
    <text evidence="6">The sequence shown here is derived from an EMBL/GenBank/DDBJ whole genome shotgun (WGS) entry which is preliminary data.</text>
</comment>
<dbReference type="SUPFAM" id="SSF55781">
    <property type="entry name" value="GAF domain-like"/>
    <property type="match status" value="1"/>
</dbReference>
<dbReference type="RefSeq" id="WP_120246112.1">
    <property type="nucleotide sequence ID" value="NZ_RAPO01000004.1"/>
</dbReference>
<keyword evidence="1" id="KW-0805">Transcription regulation</keyword>
<dbReference type="EMBL" id="RAPO01000004">
    <property type="protein sequence ID" value="RKD88930.1"/>
    <property type="molecule type" value="Genomic_DNA"/>
</dbReference>
<dbReference type="AlphaFoldDB" id="A0A419W0Y3"/>
<dbReference type="InterPro" id="IPR005471">
    <property type="entry name" value="Tscrpt_reg_IclR_N"/>
</dbReference>
<feature type="domain" description="HTH iclR-type" evidence="4">
    <location>
        <begin position="8"/>
        <end position="67"/>
    </location>
</feature>
<evidence type="ECO:0000256" key="2">
    <source>
        <dbReference type="ARBA" id="ARBA00023125"/>
    </source>
</evidence>
<reference evidence="6 7" key="1">
    <citation type="submission" date="2018-09" db="EMBL/GenBank/DDBJ databases">
        <title>Genomic Encyclopedia of Archaeal and Bacterial Type Strains, Phase II (KMG-II): from individual species to whole genera.</title>
        <authorList>
            <person name="Goeker M."/>
        </authorList>
    </citation>
    <scope>NUCLEOTIDE SEQUENCE [LARGE SCALE GENOMIC DNA]</scope>
    <source>
        <strain evidence="6 7">DSM 13151</strain>
    </source>
</reference>
<dbReference type="PROSITE" id="PS51078">
    <property type="entry name" value="ICLR_ED"/>
    <property type="match status" value="1"/>
</dbReference>
<keyword evidence="3" id="KW-0804">Transcription</keyword>
<feature type="domain" description="IclR-ED" evidence="5">
    <location>
        <begin position="68"/>
        <end position="252"/>
    </location>
</feature>
<dbReference type="InterPro" id="IPR036388">
    <property type="entry name" value="WH-like_DNA-bd_sf"/>
</dbReference>
<dbReference type="Proteomes" id="UP000283805">
    <property type="component" value="Unassembled WGS sequence"/>
</dbReference>
<gene>
    <name evidence="6" type="ORF">ATJ93_3750</name>
</gene>
<evidence type="ECO:0000259" key="4">
    <source>
        <dbReference type="PROSITE" id="PS51077"/>
    </source>
</evidence>
<evidence type="ECO:0000256" key="3">
    <source>
        <dbReference type="ARBA" id="ARBA00023163"/>
    </source>
</evidence>
<name>A0A419W0Y3_9EURY</name>
<dbReference type="PANTHER" id="PTHR30136:SF35">
    <property type="entry name" value="HTH-TYPE TRANSCRIPTIONAL REGULATOR RV1719"/>
    <property type="match status" value="1"/>
</dbReference>
<evidence type="ECO:0000313" key="7">
    <source>
        <dbReference type="Proteomes" id="UP000283805"/>
    </source>
</evidence>
<keyword evidence="2" id="KW-0238">DNA-binding</keyword>
<protein>
    <submittedName>
        <fullName evidence="6">IclR family transcriptional regulator</fullName>
    </submittedName>
</protein>
<evidence type="ECO:0000313" key="6">
    <source>
        <dbReference type="EMBL" id="RKD88930.1"/>
    </source>
</evidence>
<dbReference type="SUPFAM" id="SSF46785">
    <property type="entry name" value="Winged helix' DNA-binding domain"/>
    <property type="match status" value="1"/>
</dbReference>
<dbReference type="PROSITE" id="PS51077">
    <property type="entry name" value="HTH_ICLR"/>
    <property type="match status" value="1"/>
</dbReference>
<accession>A0A419W0Y3</accession>
<dbReference type="Pfam" id="PF01614">
    <property type="entry name" value="IclR_C"/>
    <property type="match status" value="1"/>
</dbReference>
<sequence>MAKSASAIRSVSRTFEILEVIRDLDGATIGEITERVDIGQRSVYNYLKTLEHNEYVDKDGDEYHIGLPLFSLGSHARNLVPIYDIAQPQVDRLAEETGELATLFVENNGLGVYLYYASGANGIELGTHEGEPVPLHSTASGKAMLAFRPQCEVDDILSEHGLPMFTSNTITTREALDDELTAIREQGYAESDEEQRPGLRSLAAPITDDDGRSIASIGLSCPVHRVDDDRFYGDYLTALQGAANVIELEYNYA</sequence>
<dbReference type="OrthoDB" id="14763at2157"/>
<dbReference type="Pfam" id="PF09339">
    <property type="entry name" value="HTH_IclR"/>
    <property type="match status" value="1"/>
</dbReference>
<dbReference type="GO" id="GO:0045892">
    <property type="term" value="P:negative regulation of DNA-templated transcription"/>
    <property type="evidence" value="ECO:0007669"/>
    <property type="project" value="TreeGrafter"/>
</dbReference>
<dbReference type="Gene3D" id="1.10.10.10">
    <property type="entry name" value="Winged helix-like DNA-binding domain superfamily/Winged helix DNA-binding domain"/>
    <property type="match status" value="1"/>
</dbReference>
<evidence type="ECO:0000256" key="1">
    <source>
        <dbReference type="ARBA" id="ARBA00023015"/>
    </source>
</evidence>
<dbReference type="InterPro" id="IPR036390">
    <property type="entry name" value="WH_DNA-bd_sf"/>
</dbReference>
<organism evidence="6 7">
    <name type="scientific">Halopiger aswanensis</name>
    <dbReference type="NCBI Taxonomy" id="148449"/>
    <lineage>
        <taxon>Archaea</taxon>
        <taxon>Methanobacteriati</taxon>
        <taxon>Methanobacteriota</taxon>
        <taxon>Stenosarchaea group</taxon>
        <taxon>Halobacteria</taxon>
        <taxon>Halobacteriales</taxon>
        <taxon>Natrialbaceae</taxon>
        <taxon>Halopiger</taxon>
    </lineage>
</organism>
<proteinExistence type="predicted"/>
<dbReference type="InterPro" id="IPR014757">
    <property type="entry name" value="Tscrpt_reg_IclR_C"/>
</dbReference>
<evidence type="ECO:0000259" key="5">
    <source>
        <dbReference type="PROSITE" id="PS51078"/>
    </source>
</evidence>
<dbReference type="SMART" id="SM00346">
    <property type="entry name" value="HTH_ICLR"/>
    <property type="match status" value="1"/>
</dbReference>
<keyword evidence="7" id="KW-1185">Reference proteome</keyword>
<dbReference type="InterPro" id="IPR029016">
    <property type="entry name" value="GAF-like_dom_sf"/>
</dbReference>